<gene>
    <name evidence="2" type="ORF">E2C01_037019</name>
</gene>
<evidence type="ECO:0000256" key="1">
    <source>
        <dbReference type="SAM" id="Phobius"/>
    </source>
</evidence>
<evidence type="ECO:0000313" key="3">
    <source>
        <dbReference type="Proteomes" id="UP000324222"/>
    </source>
</evidence>
<keyword evidence="1" id="KW-1133">Transmembrane helix</keyword>
<keyword evidence="1" id="KW-0472">Membrane</keyword>
<dbReference type="AlphaFoldDB" id="A0A5B7FE74"/>
<protein>
    <submittedName>
        <fullName evidence="2">Uncharacterized protein</fullName>
    </submittedName>
</protein>
<feature type="transmembrane region" description="Helical" evidence="1">
    <location>
        <begin position="162"/>
        <end position="183"/>
    </location>
</feature>
<sequence length="200" mass="22831">MKADEEGGIKRCWVHDWGEEMAKQHLAWVALHSAARPTWNQVRLGIVLKSCMLRPERGLYDWTELDGRERSKAGVWDSYPHLACYLVTARPHRLPPVVSDPLSLLTWLKRCPAAPPLPAVPHSYTWREVVVVAGAAGVYDFNNVGCSYSDVVSCATEKEYRIVLGLMLHFGLVLLTLQIFWLLKSDLNLWSTMRRFDEEL</sequence>
<comment type="caution">
    <text evidence="2">The sequence shown here is derived from an EMBL/GenBank/DDBJ whole genome shotgun (WGS) entry which is preliminary data.</text>
</comment>
<keyword evidence="1" id="KW-0812">Transmembrane</keyword>
<keyword evidence="3" id="KW-1185">Reference proteome</keyword>
<accession>A0A5B7FE74</accession>
<name>A0A5B7FE74_PORTR</name>
<evidence type="ECO:0000313" key="2">
    <source>
        <dbReference type="EMBL" id="MPC43373.1"/>
    </source>
</evidence>
<dbReference type="EMBL" id="VSRR010005802">
    <property type="protein sequence ID" value="MPC43373.1"/>
    <property type="molecule type" value="Genomic_DNA"/>
</dbReference>
<dbReference type="Proteomes" id="UP000324222">
    <property type="component" value="Unassembled WGS sequence"/>
</dbReference>
<reference evidence="2 3" key="1">
    <citation type="submission" date="2019-05" db="EMBL/GenBank/DDBJ databases">
        <title>Another draft genome of Portunus trituberculatus and its Hox gene families provides insights of decapod evolution.</title>
        <authorList>
            <person name="Jeong J.-H."/>
            <person name="Song I."/>
            <person name="Kim S."/>
            <person name="Choi T."/>
            <person name="Kim D."/>
            <person name="Ryu S."/>
            <person name="Kim W."/>
        </authorList>
    </citation>
    <scope>NUCLEOTIDE SEQUENCE [LARGE SCALE GENOMIC DNA]</scope>
    <source>
        <tissue evidence="2">Muscle</tissue>
    </source>
</reference>
<proteinExistence type="predicted"/>
<organism evidence="2 3">
    <name type="scientific">Portunus trituberculatus</name>
    <name type="common">Swimming crab</name>
    <name type="synonym">Neptunus trituberculatus</name>
    <dbReference type="NCBI Taxonomy" id="210409"/>
    <lineage>
        <taxon>Eukaryota</taxon>
        <taxon>Metazoa</taxon>
        <taxon>Ecdysozoa</taxon>
        <taxon>Arthropoda</taxon>
        <taxon>Crustacea</taxon>
        <taxon>Multicrustacea</taxon>
        <taxon>Malacostraca</taxon>
        <taxon>Eumalacostraca</taxon>
        <taxon>Eucarida</taxon>
        <taxon>Decapoda</taxon>
        <taxon>Pleocyemata</taxon>
        <taxon>Brachyura</taxon>
        <taxon>Eubrachyura</taxon>
        <taxon>Portunoidea</taxon>
        <taxon>Portunidae</taxon>
        <taxon>Portuninae</taxon>
        <taxon>Portunus</taxon>
    </lineage>
</organism>